<evidence type="ECO:0000256" key="1">
    <source>
        <dbReference type="SAM" id="Phobius"/>
    </source>
</evidence>
<sequence length="58" mass="6923">MGRQDIFYVMYRRPARPLSRAHFKVQLQLNFTTVLQFLFFFSGAIPQTLLILLYLRVS</sequence>
<evidence type="ECO:0000313" key="2">
    <source>
        <dbReference type="EMBL" id="CEG45123.1"/>
    </source>
</evidence>
<reference evidence="3" key="1">
    <citation type="submission" date="2014-09" db="EMBL/GenBank/DDBJ databases">
        <authorList>
            <person name="Sharma Rahul"/>
            <person name="Thines Marco"/>
        </authorList>
    </citation>
    <scope>NUCLEOTIDE SEQUENCE [LARGE SCALE GENOMIC DNA]</scope>
</reference>
<proteinExistence type="predicted"/>
<organism evidence="2 3">
    <name type="scientific">Plasmopara halstedii</name>
    <name type="common">Downy mildew of sunflower</name>
    <dbReference type="NCBI Taxonomy" id="4781"/>
    <lineage>
        <taxon>Eukaryota</taxon>
        <taxon>Sar</taxon>
        <taxon>Stramenopiles</taxon>
        <taxon>Oomycota</taxon>
        <taxon>Peronosporomycetes</taxon>
        <taxon>Peronosporales</taxon>
        <taxon>Peronosporaceae</taxon>
        <taxon>Plasmopara</taxon>
    </lineage>
</organism>
<dbReference type="EMBL" id="CCYD01001551">
    <property type="protein sequence ID" value="CEG45123.1"/>
    <property type="molecule type" value="Genomic_DNA"/>
</dbReference>
<accession>A0A0N7L6S9</accession>
<dbReference type="AlphaFoldDB" id="A0A0N7L6S9"/>
<keyword evidence="3" id="KW-1185">Reference proteome</keyword>
<feature type="transmembrane region" description="Helical" evidence="1">
    <location>
        <begin position="34"/>
        <end position="55"/>
    </location>
</feature>
<keyword evidence="1" id="KW-0472">Membrane</keyword>
<evidence type="ECO:0000313" key="3">
    <source>
        <dbReference type="Proteomes" id="UP000054928"/>
    </source>
</evidence>
<dbReference type="Proteomes" id="UP000054928">
    <property type="component" value="Unassembled WGS sequence"/>
</dbReference>
<keyword evidence="1" id="KW-0812">Transmembrane</keyword>
<dbReference type="GeneID" id="36396499"/>
<dbReference type="RefSeq" id="XP_024581492.1">
    <property type="nucleotide sequence ID" value="XM_024715833.1"/>
</dbReference>
<name>A0A0N7L6S9_PLAHL</name>
<protein>
    <submittedName>
        <fullName evidence="2">Uncharacterized protein</fullName>
    </submittedName>
</protein>
<keyword evidence="1" id="KW-1133">Transmembrane helix</keyword>